<evidence type="ECO:0000313" key="4">
    <source>
        <dbReference type="Proteomes" id="UP000641386"/>
    </source>
</evidence>
<dbReference type="PIRSF" id="PIRSF004966">
    <property type="entry name" value="UCP004966"/>
    <property type="match status" value="1"/>
</dbReference>
<dbReference type="PANTHER" id="PTHR36577:SF3">
    <property type="entry name" value="DUF521 DOMAIN PROTEIN (AFU_ORTHOLOGUE AFUA_6G00490)"/>
    <property type="match status" value="1"/>
</dbReference>
<dbReference type="CDD" id="cd01356">
    <property type="entry name" value="AcnX_swivel"/>
    <property type="match status" value="1"/>
</dbReference>
<feature type="domain" description="Phosphomevalonate dehydratase small subunit-like" evidence="2">
    <location>
        <begin position="33"/>
        <end position="112"/>
    </location>
</feature>
<dbReference type="Pfam" id="PF01989">
    <property type="entry name" value="AcnX_swivel_put"/>
    <property type="match status" value="1"/>
</dbReference>
<dbReference type="InterPro" id="IPR002840">
    <property type="entry name" value="PMDh-S-like_dom"/>
</dbReference>
<evidence type="ECO:0000313" key="3">
    <source>
        <dbReference type="EMBL" id="GHE94469.1"/>
    </source>
</evidence>
<dbReference type="AlphaFoldDB" id="A0A919A9W0"/>
<dbReference type="SUPFAM" id="SSF52016">
    <property type="entry name" value="LeuD/IlvD-like"/>
    <property type="match status" value="1"/>
</dbReference>
<dbReference type="GO" id="GO:0016829">
    <property type="term" value="F:lyase activity"/>
    <property type="evidence" value="ECO:0007669"/>
    <property type="project" value="UniProtKB-KW"/>
</dbReference>
<dbReference type="RefSeq" id="WP_189904955.1">
    <property type="nucleotide sequence ID" value="NZ_BNBC01000032.1"/>
</dbReference>
<reference evidence="3" key="1">
    <citation type="journal article" date="2014" name="Int. J. Syst. Evol. Microbiol.">
        <title>Complete genome sequence of Corynebacterium casei LMG S-19264T (=DSM 44701T), isolated from a smear-ripened cheese.</title>
        <authorList>
            <consortium name="US DOE Joint Genome Institute (JGI-PGF)"/>
            <person name="Walter F."/>
            <person name="Albersmeier A."/>
            <person name="Kalinowski J."/>
            <person name="Ruckert C."/>
        </authorList>
    </citation>
    <scope>NUCLEOTIDE SEQUENCE</scope>
    <source>
        <strain evidence="3">JCM 3302</strain>
    </source>
</reference>
<organism evidence="3 4">
    <name type="scientific">Streptomyces spiralis</name>
    <dbReference type="NCBI Taxonomy" id="66376"/>
    <lineage>
        <taxon>Bacteria</taxon>
        <taxon>Bacillati</taxon>
        <taxon>Actinomycetota</taxon>
        <taxon>Actinomycetes</taxon>
        <taxon>Kitasatosporales</taxon>
        <taxon>Streptomycetaceae</taxon>
        <taxon>Streptomyces</taxon>
    </lineage>
</organism>
<keyword evidence="1" id="KW-0456">Lyase</keyword>
<gene>
    <name evidence="3" type="ORF">GCM10014715_58480</name>
</gene>
<dbReference type="EMBL" id="BNBC01000032">
    <property type="protein sequence ID" value="GHE94469.1"/>
    <property type="molecule type" value="Genomic_DNA"/>
</dbReference>
<accession>A0A919A9W0</accession>
<proteinExistence type="predicted"/>
<evidence type="ECO:0000259" key="2">
    <source>
        <dbReference type="Pfam" id="PF01989"/>
    </source>
</evidence>
<dbReference type="Proteomes" id="UP000641386">
    <property type="component" value="Unassembled WGS sequence"/>
</dbReference>
<dbReference type="Gene3D" id="3.50.30.10">
    <property type="entry name" value="Phosphohistidine domain"/>
    <property type="match status" value="1"/>
</dbReference>
<protein>
    <recommendedName>
        <fullName evidence="2">Phosphomevalonate dehydratase small subunit-like domain-containing protein</fullName>
    </recommendedName>
</protein>
<dbReference type="InterPro" id="IPR012016">
    <property type="entry name" value="PMDh-S-like"/>
</dbReference>
<name>A0A919A9W0_9ACTN</name>
<keyword evidence="4" id="KW-1185">Reference proteome</keyword>
<comment type="caution">
    <text evidence="3">The sequence shown here is derived from an EMBL/GenBank/DDBJ whole genome shotgun (WGS) entry which is preliminary data.</text>
</comment>
<reference evidence="3" key="2">
    <citation type="submission" date="2020-09" db="EMBL/GenBank/DDBJ databases">
        <authorList>
            <person name="Sun Q."/>
            <person name="Ohkuma M."/>
        </authorList>
    </citation>
    <scope>NUCLEOTIDE SEQUENCE</scope>
    <source>
        <strain evidence="3">JCM 3302</strain>
    </source>
</reference>
<dbReference type="PANTHER" id="PTHR36577">
    <property type="entry name" value="DUF521 DOMAIN PROTEIN (AFU_ORTHOLOGUE AFUA_6G00490)"/>
    <property type="match status" value="1"/>
</dbReference>
<evidence type="ECO:0000256" key="1">
    <source>
        <dbReference type="ARBA" id="ARBA00023239"/>
    </source>
</evidence>
<sequence>MTGATRAQQLVLRGRGIVPGRVEGEALVSHETISGWGGIDPATGTIIERRHELYGVCFTGKVLVFPGAKGSSGWSGFFQSTRLMGTAPLAMVFTNLTTKAALGAIVTRVPTVTELDDDPVARIATGDLVEVDADNGLVVVHGPWSQACHPQ</sequence>